<gene>
    <name evidence="2" type="ORF">BHE75_02488</name>
</gene>
<feature type="region of interest" description="Disordered" evidence="1">
    <location>
        <begin position="93"/>
        <end position="117"/>
    </location>
</feature>
<protein>
    <submittedName>
        <fullName evidence="2">Uncharacterized protein</fullName>
    </submittedName>
</protein>
<organism evidence="2 3">
    <name type="scientific">Edaphosphingomonas haloaromaticamans</name>
    <dbReference type="NCBI Taxonomy" id="653954"/>
    <lineage>
        <taxon>Bacteria</taxon>
        <taxon>Pseudomonadati</taxon>
        <taxon>Pseudomonadota</taxon>
        <taxon>Alphaproteobacteria</taxon>
        <taxon>Sphingomonadales</taxon>
        <taxon>Rhizorhabdaceae</taxon>
        <taxon>Edaphosphingomonas</taxon>
    </lineage>
</organism>
<proteinExistence type="predicted"/>
<dbReference type="OrthoDB" id="9987534at2"/>
<keyword evidence="3" id="KW-1185">Reference proteome</keyword>
<evidence type="ECO:0000256" key="1">
    <source>
        <dbReference type="SAM" id="MobiDB-lite"/>
    </source>
</evidence>
<sequence length="117" mass="12897">MTSYRLFLWSREENRLQQKHIATAGADGAGLLEAFDHIGRSMLGGMRREGDPSACPPRPSKIARARRHLIAARRLLEDMGEHMLAQRTAAPIAELERRDGDGDGSPLTACLLPRLPA</sequence>
<evidence type="ECO:0000313" key="2">
    <source>
        <dbReference type="EMBL" id="OHT20490.1"/>
    </source>
</evidence>
<name>A0A1S1HIY8_9SPHN</name>
<reference evidence="2 3" key="1">
    <citation type="submission" date="2016-09" db="EMBL/GenBank/DDBJ databases">
        <title>Metabolic pathway, cell adaptation mechanisms and a novel monoxygenase revealed through proteogenomic-transcription analysis of a Sphingomonas haloaromaticamans strain degrading the fungicide ortho-phenylphenol.</title>
        <authorList>
            <person name="Perruchon C."/>
            <person name="Papadopoulou E.S."/>
            <person name="Rousidou C."/>
            <person name="Vasileiadis S."/>
            <person name="Tanou G."/>
            <person name="Amoutzias G."/>
            <person name="Molassiotis A."/>
            <person name="Karpouzas D.G."/>
        </authorList>
    </citation>
    <scope>NUCLEOTIDE SEQUENCE [LARGE SCALE GENOMIC DNA]</scope>
    <source>
        <strain evidence="2 3">P3</strain>
    </source>
</reference>
<evidence type="ECO:0000313" key="3">
    <source>
        <dbReference type="Proteomes" id="UP000179467"/>
    </source>
</evidence>
<comment type="caution">
    <text evidence="2">The sequence shown here is derived from an EMBL/GenBank/DDBJ whole genome shotgun (WGS) entry which is preliminary data.</text>
</comment>
<dbReference type="Proteomes" id="UP000179467">
    <property type="component" value="Unassembled WGS sequence"/>
</dbReference>
<dbReference type="EMBL" id="MIPT01000001">
    <property type="protein sequence ID" value="OHT20490.1"/>
    <property type="molecule type" value="Genomic_DNA"/>
</dbReference>
<dbReference type="AlphaFoldDB" id="A0A1S1HIY8"/>
<accession>A0A1S1HIY8</accession>
<dbReference type="RefSeq" id="WP_015457108.1">
    <property type="nucleotide sequence ID" value="NZ_MIPT01000001.1"/>
</dbReference>